<dbReference type="Pfam" id="PF00293">
    <property type="entry name" value="NUDIX"/>
    <property type="match status" value="1"/>
</dbReference>
<evidence type="ECO:0000256" key="5">
    <source>
        <dbReference type="ARBA" id="ARBA00022723"/>
    </source>
</evidence>
<dbReference type="RefSeq" id="WP_245348833.1">
    <property type="nucleotide sequence ID" value="NZ_BAAAJV010000011.1"/>
</dbReference>
<dbReference type="PROSITE" id="PS51462">
    <property type="entry name" value="NUDIX"/>
    <property type="match status" value="1"/>
</dbReference>
<dbReference type="SUPFAM" id="SSF55811">
    <property type="entry name" value="Nudix"/>
    <property type="match status" value="1"/>
</dbReference>
<evidence type="ECO:0000256" key="9">
    <source>
        <dbReference type="ARBA" id="ARBA00023204"/>
    </source>
</evidence>
<dbReference type="PANTHER" id="PTHR47707">
    <property type="entry name" value="8-OXO-DGTP DIPHOSPHATASE"/>
    <property type="match status" value="1"/>
</dbReference>
<dbReference type="CDD" id="cd03425">
    <property type="entry name" value="NUDIX_MutT_NudA_like"/>
    <property type="match status" value="1"/>
</dbReference>
<keyword evidence="5" id="KW-0479">Metal-binding</keyword>
<dbReference type="PROSITE" id="PS00893">
    <property type="entry name" value="NUDIX_BOX"/>
    <property type="match status" value="1"/>
</dbReference>
<gene>
    <name evidence="14" type="ORF">JOF44_000652</name>
</gene>
<keyword evidence="3" id="KW-0515">Mutator protein</keyword>
<evidence type="ECO:0000256" key="6">
    <source>
        <dbReference type="ARBA" id="ARBA00022763"/>
    </source>
</evidence>
<dbReference type="InterPro" id="IPR047127">
    <property type="entry name" value="MutT-like"/>
</dbReference>
<keyword evidence="4" id="KW-0235">DNA replication</keyword>
<evidence type="ECO:0000256" key="8">
    <source>
        <dbReference type="ARBA" id="ARBA00022842"/>
    </source>
</evidence>
<dbReference type="PRINTS" id="PR00502">
    <property type="entry name" value="NUDIXFAMILY"/>
</dbReference>
<comment type="caution">
    <text evidence="14">The sequence shown here is derived from an EMBL/GenBank/DDBJ whole genome shotgun (WGS) entry which is preliminary data.</text>
</comment>
<accession>A0ABS4YG85</accession>
<organism evidence="14 15">
    <name type="scientific">Brachybacterium fresconis</name>
    <dbReference type="NCBI Taxonomy" id="173363"/>
    <lineage>
        <taxon>Bacteria</taxon>
        <taxon>Bacillati</taxon>
        <taxon>Actinomycetota</taxon>
        <taxon>Actinomycetes</taxon>
        <taxon>Micrococcales</taxon>
        <taxon>Dermabacteraceae</taxon>
        <taxon>Brachybacterium</taxon>
    </lineage>
</organism>
<dbReference type="Gene3D" id="3.90.79.10">
    <property type="entry name" value="Nucleoside Triphosphate Pyrophosphohydrolase"/>
    <property type="match status" value="1"/>
</dbReference>
<comment type="cofactor">
    <cofactor evidence="1">
        <name>Mg(2+)</name>
        <dbReference type="ChEBI" id="CHEBI:18420"/>
    </cofactor>
</comment>
<dbReference type="InterPro" id="IPR015797">
    <property type="entry name" value="NUDIX_hydrolase-like_dom_sf"/>
</dbReference>
<sequence length="237" mass="25951">MMIHPEEADPEKGVGAEISWQRGTCPRCGSDQVIHHVIGMPVAGAMESSPPWVVWEGCVGLGPERECRACQHAWWPEDVGYAEDPEPWIDGLTGQEEPIDPAPLRVVGAVIVDGERILAARRRPGKAAAGMWEFPGGKIERGESPQQALVRELAEELGVQVSVGHLIGRGEGEAGDRDLHLDCYWVRLVGPVPTGSTDHDRLEWLGRDELRERQWAPPDVPIVQVLLAGAPPVFDRP</sequence>
<evidence type="ECO:0000256" key="10">
    <source>
        <dbReference type="ARBA" id="ARBA00035861"/>
    </source>
</evidence>
<dbReference type="EMBL" id="JAGIOC010000001">
    <property type="protein sequence ID" value="MBP2407749.1"/>
    <property type="molecule type" value="Genomic_DNA"/>
</dbReference>
<feature type="domain" description="Nudix hydrolase" evidence="13">
    <location>
        <begin position="102"/>
        <end position="227"/>
    </location>
</feature>
<keyword evidence="8" id="KW-0460">Magnesium</keyword>
<keyword evidence="15" id="KW-1185">Reference proteome</keyword>
<evidence type="ECO:0000256" key="1">
    <source>
        <dbReference type="ARBA" id="ARBA00001946"/>
    </source>
</evidence>
<evidence type="ECO:0000313" key="14">
    <source>
        <dbReference type="EMBL" id="MBP2407749.1"/>
    </source>
</evidence>
<evidence type="ECO:0000256" key="2">
    <source>
        <dbReference type="ARBA" id="ARBA00005582"/>
    </source>
</evidence>
<evidence type="ECO:0000256" key="12">
    <source>
        <dbReference type="RuleBase" id="RU003476"/>
    </source>
</evidence>
<evidence type="ECO:0000256" key="4">
    <source>
        <dbReference type="ARBA" id="ARBA00022705"/>
    </source>
</evidence>
<dbReference type="InterPro" id="IPR020084">
    <property type="entry name" value="NUDIX_hydrolase_CS"/>
</dbReference>
<dbReference type="InterPro" id="IPR000086">
    <property type="entry name" value="NUDIX_hydrolase_dom"/>
</dbReference>
<dbReference type="InterPro" id="IPR020476">
    <property type="entry name" value="Nudix_hydrolase"/>
</dbReference>
<keyword evidence="6" id="KW-0227">DNA damage</keyword>
<dbReference type="Proteomes" id="UP000698222">
    <property type="component" value="Unassembled WGS sequence"/>
</dbReference>
<evidence type="ECO:0000256" key="11">
    <source>
        <dbReference type="ARBA" id="ARBA00038905"/>
    </source>
</evidence>
<name>A0ABS4YG85_9MICO</name>
<evidence type="ECO:0000256" key="7">
    <source>
        <dbReference type="ARBA" id="ARBA00022801"/>
    </source>
</evidence>
<protein>
    <recommendedName>
        <fullName evidence="11">8-oxo-dGTP diphosphatase</fullName>
        <ecNumber evidence="11">3.6.1.55</ecNumber>
    </recommendedName>
</protein>
<proteinExistence type="inferred from homology"/>
<comment type="catalytic activity">
    <reaction evidence="10">
        <text>8-oxo-dGTP + H2O = 8-oxo-dGMP + diphosphate + H(+)</text>
        <dbReference type="Rhea" id="RHEA:31575"/>
        <dbReference type="ChEBI" id="CHEBI:15377"/>
        <dbReference type="ChEBI" id="CHEBI:15378"/>
        <dbReference type="ChEBI" id="CHEBI:33019"/>
        <dbReference type="ChEBI" id="CHEBI:63224"/>
        <dbReference type="ChEBI" id="CHEBI:77896"/>
        <dbReference type="EC" id="3.6.1.55"/>
    </reaction>
</comment>
<comment type="similarity">
    <text evidence="2 12">Belongs to the Nudix hydrolase family.</text>
</comment>
<keyword evidence="7 12" id="KW-0378">Hydrolase</keyword>
<keyword evidence="9" id="KW-0234">DNA repair</keyword>
<reference evidence="14 15" key="1">
    <citation type="submission" date="2021-03" db="EMBL/GenBank/DDBJ databases">
        <title>Sequencing the genomes of 1000 actinobacteria strains.</title>
        <authorList>
            <person name="Klenk H.-P."/>
        </authorList>
    </citation>
    <scope>NUCLEOTIDE SEQUENCE [LARGE SCALE GENOMIC DNA]</scope>
    <source>
        <strain evidence="14 15">DSM 14564</strain>
    </source>
</reference>
<evidence type="ECO:0000259" key="13">
    <source>
        <dbReference type="PROSITE" id="PS51462"/>
    </source>
</evidence>
<evidence type="ECO:0000256" key="3">
    <source>
        <dbReference type="ARBA" id="ARBA00022457"/>
    </source>
</evidence>
<dbReference type="EC" id="3.6.1.55" evidence="11"/>
<evidence type="ECO:0000313" key="15">
    <source>
        <dbReference type="Proteomes" id="UP000698222"/>
    </source>
</evidence>
<dbReference type="PANTHER" id="PTHR47707:SF1">
    <property type="entry name" value="NUDIX HYDROLASE FAMILY PROTEIN"/>
    <property type="match status" value="1"/>
</dbReference>